<evidence type="ECO:0000313" key="7">
    <source>
        <dbReference type="EnsemblProtists" id="EOD11134"/>
    </source>
</evidence>
<dbReference type="InterPro" id="IPR036134">
    <property type="entry name" value="Crypto/Photolyase_FAD-like_sf"/>
</dbReference>
<dbReference type="HOGENOM" id="CLU_010348_6_2_1"/>
<evidence type="ECO:0000256" key="5">
    <source>
        <dbReference type="PIRSR" id="PIRSR602081-2"/>
    </source>
</evidence>
<evidence type="ECO:0000313" key="8">
    <source>
        <dbReference type="Proteomes" id="UP000013827"/>
    </source>
</evidence>
<evidence type="ECO:0000256" key="3">
    <source>
        <dbReference type="ARBA" id="ARBA00022827"/>
    </source>
</evidence>
<name>A0A0D3IIP9_EMIH1</name>
<dbReference type="GO" id="GO:0003904">
    <property type="term" value="F:deoxyribodipyrimidine photo-lyase activity"/>
    <property type="evidence" value="ECO:0007669"/>
    <property type="project" value="TreeGrafter"/>
</dbReference>
<dbReference type="PANTHER" id="PTHR11455:SF22">
    <property type="entry name" value="CRYPTOCHROME DASH"/>
    <property type="match status" value="1"/>
</dbReference>
<dbReference type="PANTHER" id="PTHR11455">
    <property type="entry name" value="CRYPTOCHROME"/>
    <property type="match status" value="1"/>
</dbReference>
<dbReference type="PaxDb" id="2903-EOD11134"/>
<dbReference type="PROSITE" id="PS51645">
    <property type="entry name" value="PHR_CRY_ALPHA_BETA"/>
    <property type="match status" value="1"/>
</dbReference>
<dbReference type="Pfam" id="PF03441">
    <property type="entry name" value="FAD_binding_7"/>
    <property type="match status" value="1"/>
</dbReference>
<dbReference type="Gene3D" id="3.40.50.620">
    <property type="entry name" value="HUPs"/>
    <property type="match status" value="1"/>
</dbReference>
<dbReference type="AlphaFoldDB" id="A0A0D3IIP9"/>
<sequence length="506" mass="56599">MRTRFVWWVRNDLRLHDNPCLARILAHKGEAEARRSRDASESFHVLPVFLFDPRQYRRTARGCDKTGPFRAKFLYDSVLDLRQQLRGIGSDLLVAPRGEGDTHTTILCQEQVTSEELRVDRALRSALPAGSCQFKPVWGGSLSELPYRQDLSDLPDGFTPFRNKAGRPVESRCEVRAPIKRPGNGDLPLPPADALAAAAPLSCTALPPLPEIGLSEAALGEASRTLRRDAAPDPRGVMPFPGGEAAALARHYLAISLAAPWLKHYLWDSDALATYFETRNGMLGADYSSKFAPWLAHGCLSPRQVAHECRRYEGARVQNKSTYWMGGPIGSHQSWRSDAQLLQRWKDGELGVPLVDANMRELKATGFMSNRGRQNVASYLALDLQLDWREGAEHFEALLLDYDVCSNWGNWVSAAGLTGGRVNRFNIVKQSKDYDTDGAYVRHWLPELKDVPSQFVHEPWKMGRAEQERFGCRIGTHGDAASDYPNPPKISPLASYHGFRHDIMES</sequence>
<proteinExistence type="inferred from homology"/>
<dbReference type="InterPro" id="IPR036155">
    <property type="entry name" value="Crypto/Photolyase_N_sf"/>
</dbReference>
<keyword evidence="8" id="KW-1185">Reference proteome</keyword>
<dbReference type="GeneID" id="17257259"/>
<feature type="site" description="Electron transfer via tryptophanyl radical" evidence="5">
    <location>
        <position position="335"/>
    </location>
</feature>
<feature type="binding site" evidence="4">
    <location>
        <position position="275"/>
    </location>
    <ligand>
        <name>FAD</name>
        <dbReference type="ChEBI" id="CHEBI:57692"/>
    </ligand>
</feature>
<organism evidence="7 8">
    <name type="scientific">Emiliania huxleyi (strain CCMP1516)</name>
    <dbReference type="NCBI Taxonomy" id="280463"/>
    <lineage>
        <taxon>Eukaryota</taxon>
        <taxon>Haptista</taxon>
        <taxon>Haptophyta</taxon>
        <taxon>Prymnesiophyceae</taxon>
        <taxon>Isochrysidales</taxon>
        <taxon>Noelaerhabdaceae</taxon>
        <taxon>Emiliania</taxon>
    </lineage>
</organism>
<dbReference type="STRING" id="2903.R1DR21"/>
<reference evidence="8" key="1">
    <citation type="journal article" date="2013" name="Nature">
        <title>Pan genome of the phytoplankton Emiliania underpins its global distribution.</title>
        <authorList>
            <person name="Read B.A."/>
            <person name="Kegel J."/>
            <person name="Klute M.J."/>
            <person name="Kuo A."/>
            <person name="Lefebvre S.C."/>
            <person name="Maumus F."/>
            <person name="Mayer C."/>
            <person name="Miller J."/>
            <person name="Monier A."/>
            <person name="Salamov A."/>
            <person name="Young J."/>
            <person name="Aguilar M."/>
            <person name="Claverie J.M."/>
            <person name="Frickenhaus S."/>
            <person name="Gonzalez K."/>
            <person name="Herman E.K."/>
            <person name="Lin Y.C."/>
            <person name="Napier J."/>
            <person name="Ogata H."/>
            <person name="Sarno A.F."/>
            <person name="Shmutz J."/>
            <person name="Schroeder D."/>
            <person name="de Vargas C."/>
            <person name="Verret F."/>
            <person name="von Dassow P."/>
            <person name="Valentin K."/>
            <person name="Van de Peer Y."/>
            <person name="Wheeler G."/>
            <person name="Dacks J.B."/>
            <person name="Delwiche C.F."/>
            <person name="Dyhrman S.T."/>
            <person name="Glockner G."/>
            <person name="John U."/>
            <person name="Richards T."/>
            <person name="Worden A.Z."/>
            <person name="Zhang X."/>
            <person name="Grigoriev I.V."/>
            <person name="Allen A.E."/>
            <person name="Bidle K."/>
            <person name="Borodovsky M."/>
            <person name="Bowler C."/>
            <person name="Brownlee C."/>
            <person name="Cock J.M."/>
            <person name="Elias M."/>
            <person name="Gladyshev V.N."/>
            <person name="Groth M."/>
            <person name="Guda C."/>
            <person name="Hadaegh A."/>
            <person name="Iglesias-Rodriguez M.D."/>
            <person name="Jenkins J."/>
            <person name="Jones B.M."/>
            <person name="Lawson T."/>
            <person name="Leese F."/>
            <person name="Lindquist E."/>
            <person name="Lobanov A."/>
            <person name="Lomsadze A."/>
            <person name="Malik S.B."/>
            <person name="Marsh M.E."/>
            <person name="Mackinder L."/>
            <person name="Mock T."/>
            <person name="Mueller-Roeber B."/>
            <person name="Pagarete A."/>
            <person name="Parker M."/>
            <person name="Probert I."/>
            <person name="Quesneville H."/>
            <person name="Raines C."/>
            <person name="Rensing S.A."/>
            <person name="Riano-Pachon D.M."/>
            <person name="Richier S."/>
            <person name="Rokitta S."/>
            <person name="Shiraiwa Y."/>
            <person name="Soanes D.M."/>
            <person name="van der Giezen M."/>
            <person name="Wahlund T.M."/>
            <person name="Williams B."/>
            <person name="Wilson W."/>
            <person name="Wolfe G."/>
            <person name="Wurch L.L."/>
        </authorList>
    </citation>
    <scope>NUCLEOTIDE SEQUENCE</scope>
</reference>
<feature type="domain" description="Photolyase/cryptochrome alpha/beta" evidence="6">
    <location>
        <begin position="3"/>
        <end position="142"/>
    </location>
</feature>
<dbReference type="GO" id="GO:0003677">
    <property type="term" value="F:DNA binding"/>
    <property type="evidence" value="ECO:0007669"/>
    <property type="project" value="TreeGrafter"/>
</dbReference>
<accession>A0A0D3IIP9</accession>
<evidence type="ECO:0000256" key="4">
    <source>
        <dbReference type="PIRSR" id="PIRSR602081-1"/>
    </source>
</evidence>
<feature type="site" description="Electron transfer via tryptophanyl radical" evidence="5">
    <location>
        <position position="411"/>
    </location>
</feature>
<comment type="cofactor">
    <cofactor evidence="4">
        <name>FAD</name>
        <dbReference type="ChEBI" id="CHEBI:57692"/>
    </cofactor>
    <text evidence="4">Binds 1 FAD per subunit.</text>
</comment>
<dbReference type="Gene3D" id="1.25.40.80">
    <property type="match status" value="1"/>
</dbReference>
<dbReference type="InterPro" id="IPR002081">
    <property type="entry name" value="Cryptochrome/DNA_photolyase_1"/>
</dbReference>
<dbReference type="PRINTS" id="PR00147">
    <property type="entry name" value="DNAPHOTLYASE"/>
</dbReference>
<dbReference type="KEGG" id="ehx:EMIHUDRAFT_214967"/>
<evidence type="ECO:0000256" key="1">
    <source>
        <dbReference type="ARBA" id="ARBA00005862"/>
    </source>
</evidence>
<dbReference type="SUPFAM" id="SSF48173">
    <property type="entry name" value="Cryptochrome/photolyase FAD-binding domain"/>
    <property type="match status" value="1"/>
</dbReference>
<keyword evidence="3 4" id="KW-0274">FAD</keyword>
<dbReference type="InterPro" id="IPR005101">
    <property type="entry name" value="Cryptochr/Photolyase_FAD-bd"/>
</dbReference>
<evidence type="ECO:0000256" key="2">
    <source>
        <dbReference type="ARBA" id="ARBA00022630"/>
    </source>
</evidence>
<dbReference type="Gene3D" id="1.10.579.10">
    <property type="entry name" value="DNA Cyclobutane Dipyrimidine Photolyase, subunit A, domain 3"/>
    <property type="match status" value="1"/>
</dbReference>
<dbReference type="GO" id="GO:0000719">
    <property type="term" value="P:photoreactive repair"/>
    <property type="evidence" value="ECO:0007669"/>
    <property type="project" value="TreeGrafter"/>
</dbReference>
<dbReference type="InterPro" id="IPR014729">
    <property type="entry name" value="Rossmann-like_a/b/a_fold"/>
</dbReference>
<feature type="binding site" evidence="4">
    <location>
        <begin position="401"/>
        <end position="403"/>
    </location>
    <ligand>
        <name>FAD</name>
        <dbReference type="ChEBI" id="CHEBI:57692"/>
    </ligand>
</feature>
<dbReference type="SUPFAM" id="SSF52425">
    <property type="entry name" value="Cryptochrome/photolyase, N-terminal domain"/>
    <property type="match status" value="1"/>
</dbReference>
<feature type="site" description="Electron transfer via tryptophanyl radical" evidence="5">
    <location>
        <position position="388"/>
    </location>
</feature>
<dbReference type="RefSeq" id="XP_005763563.1">
    <property type="nucleotide sequence ID" value="XM_005763506.1"/>
</dbReference>
<comment type="similarity">
    <text evidence="1">Belongs to the DNA photolyase class-1 family.</text>
</comment>
<dbReference type="InterPro" id="IPR006050">
    <property type="entry name" value="DNA_photolyase_N"/>
</dbReference>
<dbReference type="GO" id="GO:0071949">
    <property type="term" value="F:FAD binding"/>
    <property type="evidence" value="ECO:0007669"/>
    <property type="project" value="TreeGrafter"/>
</dbReference>
<dbReference type="Pfam" id="PF00875">
    <property type="entry name" value="DNA_photolyase"/>
    <property type="match status" value="1"/>
</dbReference>
<evidence type="ECO:0000259" key="6">
    <source>
        <dbReference type="PROSITE" id="PS51645"/>
    </source>
</evidence>
<reference evidence="7" key="2">
    <citation type="submission" date="2024-10" db="UniProtKB">
        <authorList>
            <consortium name="EnsemblProtists"/>
        </authorList>
    </citation>
    <scope>IDENTIFICATION</scope>
</reference>
<dbReference type="EnsemblProtists" id="EOD11134">
    <property type="protein sequence ID" value="EOD11134"/>
    <property type="gene ID" value="EMIHUDRAFT_214967"/>
</dbReference>
<protein>
    <recommendedName>
        <fullName evidence="6">Photolyase/cryptochrome alpha/beta domain-containing protein</fullName>
    </recommendedName>
</protein>
<keyword evidence="2 4" id="KW-0285">Flavoprotein</keyword>
<dbReference type="eggNOG" id="KOG0133">
    <property type="taxonomic scope" value="Eukaryota"/>
</dbReference>
<dbReference type="Proteomes" id="UP000013827">
    <property type="component" value="Unassembled WGS sequence"/>
</dbReference>